<reference evidence="1 2" key="1">
    <citation type="submission" date="2019-03" db="EMBL/GenBank/DDBJ databases">
        <title>Genomic Encyclopedia of Type Strains, Phase IV (KMG-IV): sequencing the most valuable type-strain genomes for metagenomic binning, comparative biology and taxonomic classification.</title>
        <authorList>
            <person name="Goeker M."/>
        </authorList>
    </citation>
    <scope>NUCLEOTIDE SEQUENCE [LARGE SCALE GENOMIC DNA]</scope>
    <source>
        <strain evidence="1 2">DSM 100013</strain>
    </source>
</reference>
<dbReference type="Proteomes" id="UP000295504">
    <property type="component" value="Unassembled WGS sequence"/>
</dbReference>
<name>A0A4R2TJ57_9FIRM</name>
<comment type="caution">
    <text evidence="1">The sequence shown here is derived from an EMBL/GenBank/DDBJ whole genome shotgun (WGS) entry which is preliminary data.</text>
</comment>
<accession>A0A4R2TJ57</accession>
<evidence type="ECO:0008006" key="3">
    <source>
        <dbReference type="Google" id="ProtNLM"/>
    </source>
</evidence>
<evidence type="ECO:0000313" key="2">
    <source>
        <dbReference type="Proteomes" id="UP000295504"/>
    </source>
</evidence>
<organism evidence="1 2">
    <name type="scientific">Serpentinicella alkaliphila</name>
    <dbReference type="NCBI Taxonomy" id="1734049"/>
    <lineage>
        <taxon>Bacteria</taxon>
        <taxon>Bacillati</taxon>
        <taxon>Bacillota</taxon>
        <taxon>Clostridia</taxon>
        <taxon>Peptostreptococcales</taxon>
        <taxon>Natronincolaceae</taxon>
        <taxon>Serpentinicella</taxon>
    </lineage>
</organism>
<evidence type="ECO:0000313" key="1">
    <source>
        <dbReference type="EMBL" id="TCP94842.1"/>
    </source>
</evidence>
<sequence>VPAASKPLNDAVGSKDKELVTYPVGHAGIVASSRSQKEIAPKVAKWLLDRSKN</sequence>
<protein>
    <recommendedName>
        <fullName evidence="3">Alpha/beta hydrolase</fullName>
    </recommendedName>
</protein>
<feature type="non-terminal residue" evidence="1">
    <location>
        <position position="1"/>
    </location>
</feature>
<proteinExistence type="predicted"/>
<dbReference type="AlphaFoldDB" id="A0A4R2TJ57"/>
<keyword evidence="2" id="KW-1185">Reference proteome</keyword>
<gene>
    <name evidence="1" type="ORF">EDD79_107011</name>
</gene>
<dbReference type="EMBL" id="SLYC01000070">
    <property type="protein sequence ID" value="TCP94842.1"/>
    <property type="molecule type" value="Genomic_DNA"/>
</dbReference>